<sequence length="55" mass="6644">MVLREMTIPVIKGHQRWDDKTRNSCHLLHPGQYHCGTRFLNWRLEWQKMGSLPQI</sequence>
<accession>A0A4U6V5B8</accession>
<name>A0A4U6V5B8_SETVI</name>
<proteinExistence type="predicted"/>
<reference evidence="1" key="1">
    <citation type="submission" date="2019-03" db="EMBL/GenBank/DDBJ databases">
        <title>WGS assembly of Setaria viridis.</title>
        <authorList>
            <person name="Huang P."/>
            <person name="Jenkins J."/>
            <person name="Grimwood J."/>
            <person name="Barry K."/>
            <person name="Healey A."/>
            <person name="Mamidi S."/>
            <person name="Sreedasyam A."/>
            <person name="Shu S."/>
            <person name="Feldman M."/>
            <person name="Wu J."/>
            <person name="Yu Y."/>
            <person name="Chen C."/>
            <person name="Johnson J."/>
            <person name="Rokhsar D."/>
            <person name="Baxter I."/>
            <person name="Schmutz J."/>
            <person name="Brutnell T."/>
            <person name="Kellogg E."/>
        </authorList>
    </citation>
    <scope>NUCLEOTIDE SEQUENCE [LARGE SCALE GENOMIC DNA]</scope>
</reference>
<dbReference type="AlphaFoldDB" id="A0A4U6V5B8"/>
<evidence type="ECO:0000313" key="2">
    <source>
        <dbReference type="Proteomes" id="UP000298652"/>
    </source>
</evidence>
<protein>
    <submittedName>
        <fullName evidence="1">Uncharacterized protein</fullName>
    </submittedName>
</protein>
<gene>
    <name evidence="1" type="ORF">SEVIR_4G206100v2</name>
</gene>
<dbReference type="Gramene" id="TKW22089">
    <property type="protein sequence ID" value="TKW22089"/>
    <property type="gene ID" value="SEVIR_4G206100v2"/>
</dbReference>
<keyword evidence="2" id="KW-1185">Reference proteome</keyword>
<dbReference type="EMBL" id="CM016555">
    <property type="protein sequence ID" value="TKW22089.1"/>
    <property type="molecule type" value="Genomic_DNA"/>
</dbReference>
<evidence type="ECO:0000313" key="1">
    <source>
        <dbReference type="EMBL" id="TKW22089.1"/>
    </source>
</evidence>
<organism evidence="1 2">
    <name type="scientific">Setaria viridis</name>
    <name type="common">Green bristlegrass</name>
    <name type="synonym">Setaria italica subsp. viridis</name>
    <dbReference type="NCBI Taxonomy" id="4556"/>
    <lineage>
        <taxon>Eukaryota</taxon>
        <taxon>Viridiplantae</taxon>
        <taxon>Streptophyta</taxon>
        <taxon>Embryophyta</taxon>
        <taxon>Tracheophyta</taxon>
        <taxon>Spermatophyta</taxon>
        <taxon>Magnoliopsida</taxon>
        <taxon>Liliopsida</taxon>
        <taxon>Poales</taxon>
        <taxon>Poaceae</taxon>
        <taxon>PACMAD clade</taxon>
        <taxon>Panicoideae</taxon>
        <taxon>Panicodae</taxon>
        <taxon>Paniceae</taxon>
        <taxon>Cenchrinae</taxon>
        <taxon>Setaria</taxon>
    </lineage>
</organism>
<dbReference type="Proteomes" id="UP000298652">
    <property type="component" value="Chromosome 4"/>
</dbReference>